<evidence type="ECO:0000313" key="1">
    <source>
        <dbReference type="EMBL" id="MBL4929521.1"/>
    </source>
</evidence>
<dbReference type="EMBL" id="JAESVP010000008">
    <property type="protein sequence ID" value="MBL4929521.1"/>
    <property type="molecule type" value="Genomic_DNA"/>
</dbReference>
<reference evidence="1" key="1">
    <citation type="submission" date="2021-01" db="EMBL/GenBank/DDBJ databases">
        <title>Genome seq and assembly of Tabrizicola sp. KVB23.</title>
        <authorList>
            <person name="Chhetri G."/>
        </authorList>
    </citation>
    <scope>NUCLEOTIDE SEQUENCE</scope>
    <source>
        <strain evidence="1">KVB23</strain>
    </source>
</reference>
<evidence type="ECO:0000313" key="2">
    <source>
        <dbReference type="Proteomes" id="UP000619033"/>
    </source>
</evidence>
<dbReference type="RefSeq" id="WP_202662050.1">
    <property type="nucleotide sequence ID" value="NZ_JAESVP010000008.1"/>
</dbReference>
<sequence length="128" mass="13382">MSVSAPALALDSWATTTERGLPVMSLTQGQGSVRIICDPDRLFGPTPNGAVIVALPKDKAPINVAFLAKTGEQARFTISNGSTAQAKADAAEWAKMVEILRKGGEFAVVSAHDSLSFETAPLPNLACE</sequence>
<proteinExistence type="predicted"/>
<dbReference type="Proteomes" id="UP000619033">
    <property type="component" value="Unassembled WGS sequence"/>
</dbReference>
<gene>
    <name evidence="1" type="ORF">JI744_15560</name>
</gene>
<accession>A0A8J7SWB9</accession>
<organism evidence="1 2">
    <name type="scientific">Fuscibacter oryzae</name>
    <dbReference type="NCBI Taxonomy" id="2803939"/>
    <lineage>
        <taxon>Bacteria</taxon>
        <taxon>Pseudomonadati</taxon>
        <taxon>Pseudomonadota</taxon>
        <taxon>Alphaproteobacteria</taxon>
        <taxon>Rhodobacterales</taxon>
        <taxon>Paracoccaceae</taxon>
        <taxon>Fuscibacter</taxon>
    </lineage>
</organism>
<name>A0A8J7SWB9_9RHOB</name>
<keyword evidence="2" id="KW-1185">Reference proteome</keyword>
<protein>
    <submittedName>
        <fullName evidence="1">Uncharacterized protein</fullName>
    </submittedName>
</protein>
<dbReference type="AlphaFoldDB" id="A0A8J7SWB9"/>
<comment type="caution">
    <text evidence="1">The sequence shown here is derived from an EMBL/GenBank/DDBJ whole genome shotgun (WGS) entry which is preliminary data.</text>
</comment>